<dbReference type="RefSeq" id="WP_007506215.1">
    <property type="nucleotide sequence ID" value="NZ_AFCE01000163.1"/>
</dbReference>
<keyword evidence="4" id="KW-1185">Reference proteome</keyword>
<protein>
    <submittedName>
        <fullName evidence="1">Uncharacterized protein</fullName>
    </submittedName>
</protein>
<gene>
    <name evidence="1" type="ORF">CathTA2_2871</name>
    <name evidence="2" type="ORF">HUR95_13420</name>
</gene>
<proteinExistence type="predicted"/>
<evidence type="ECO:0000313" key="1">
    <source>
        <dbReference type="EMBL" id="EGL81685.1"/>
    </source>
</evidence>
<reference evidence="2" key="3">
    <citation type="submission" date="2021-08" db="EMBL/GenBank/DDBJ databases">
        <authorList>
            <person name="de Jong S."/>
            <person name="van den Broek M."/>
            <person name="Merkel A."/>
            <person name="de la Torre Cortes P."/>
            <person name="Kalamorz F."/>
            <person name="Cook G."/>
            <person name="van Loosdrecht M."/>
            <person name="McMillan D."/>
        </authorList>
    </citation>
    <scope>NUCLEOTIDE SEQUENCE</scope>
    <source>
        <strain evidence="2">TA2.A1</strain>
    </source>
</reference>
<name>F5LAD6_CALTT</name>
<dbReference type="EMBL" id="AFCE01000163">
    <property type="protein sequence ID" value="EGL81685.1"/>
    <property type="molecule type" value="Genomic_DNA"/>
</dbReference>
<dbReference type="Proteomes" id="UP000010716">
    <property type="component" value="Unassembled WGS sequence"/>
</dbReference>
<reference evidence="1 3" key="1">
    <citation type="journal article" date="2011" name="J. Bacteriol.">
        <title>Draft genome sequence of the thermoalkaliphilic Caldalkalibacillus thermarum strain TA2.A1.</title>
        <authorList>
            <person name="Kalamorz F."/>
            <person name="Keis S."/>
            <person name="McMillan D.G."/>
            <person name="Olsson K."/>
            <person name="Stanton J.A."/>
            <person name="Stockwell P."/>
            <person name="Black M.A."/>
            <person name="Klingeman D.M."/>
            <person name="Land M.L."/>
            <person name="Han C.S."/>
            <person name="Martin S.L."/>
            <person name="Becher S.A."/>
            <person name="Peddie C.J."/>
            <person name="Morgan H.W."/>
            <person name="Matthies D."/>
            <person name="Preiss L."/>
            <person name="Meier T."/>
            <person name="Brown S.D."/>
            <person name="Cook G.M."/>
        </authorList>
    </citation>
    <scope>NUCLEOTIDE SEQUENCE [LARGE SCALE GENOMIC DNA]</scope>
    <source>
        <strain evidence="1 3">TA2.A1</strain>
    </source>
</reference>
<sequence length="56" mass="6106">MKKVFLILFTLFLLFAGTAGSVTFDSLIQTGHIFGPEEMIIAHPDARVPGPFNIDA</sequence>
<dbReference type="KEGG" id="cthu:HUR95_13420"/>
<evidence type="ECO:0000313" key="4">
    <source>
        <dbReference type="Proteomes" id="UP000825179"/>
    </source>
</evidence>
<evidence type="ECO:0000313" key="2">
    <source>
        <dbReference type="EMBL" id="QZT33276.1"/>
    </source>
</evidence>
<dbReference type="AlphaFoldDB" id="F5LAD6"/>
<reference evidence="2 4" key="2">
    <citation type="journal article" date="2020" name="Extremophiles">
        <title>Genomic analysis of Caldalkalibacillus thermarum TA2.A1 reveals aerobic alkaliphilic metabolism and evolutionary hallmarks linking alkaliphilic bacteria and plant life.</title>
        <authorList>
            <person name="de Jong S.I."/>
            <person name="van den Broek M.A."/>
            <person name="Merkel A.Y."/>
            <person name="de la Torre Cortes P."/>
            <person name="Kalamorz F."/>
            <person name="Cook G.M."/>
            <person name="van Loosdrecht M.C.M."/>
            <person name="McMillan D.G.G."/>
        </authorList>
    </citation>
    <scope>NUCLEOTIDE SEQUENCE [LARGE SCALE GENOMIC DNA]</scope>
    <source>
        <strain evidence="2 4">TA2.A1</strain>
    </source>
</reference>
<evidence type="ECO:0000313" key="3">
    <source>
        <dbReference type="Proteomes" id="UP000010716"/>
    </source>
</evidence>
<organism evidence="1 3">
    <name type="scientific">Caldalkalibacillus thermarum (strain TA2.A1)</name>
    <dbReference type="NCBI Taxonomy" id="986075"/>
    <lineage>
        <taxon>Bacteria</taxon>
        <taxon>Bacillati</taxon>
        <taxon>Bacillota</taxon>
        <taxon>Bacilli</taxon>
        <taxon>Bacillales</taxon>
        <taxon>Bacillaceae</taxon>
        <taxon>Caldalkalibacillus</taxon>
    </lineage>
</organism>
<dbReference type="Proteomes" id="UP000825179">
    <property type="component" value="Chromosome"/>
</dbReference>
<dbReference type="EMBL" id="CP082237">
    <property type="protein sequence ID" value="QZT33276.1"/>
    <property type="molecule type" value="Genomic_DNA"/>
</dbReference>
<accession>F5LAD6</accession>